<reference evidence="6 8" key="1">
    <citation type="submission" date="2022-04" db="EMBL/GenBank/DDBJ databases">
        <title>Chromosome-level reference genomes for two strains of Caenorhabditis briggsae: an improved platform for comparative genomics.</title>
        <authorList>
            <person name="Stevens L."/>
            <person name="Andersen E."/>
        </authorList>
    </citation>
    <scope>NUCLEOTIDE SEQUENCE [LARGE SCALE GENOMIC DNA]</scope>
    <source>
        <strain evidence="6">VX34</strain>
        <tissue evidence="6">Whole-organism</tissue>
    </source>
</reference>
<dbReference type="EMBL" id="CP092622">
    <property type="protein sequence ID" value="UMM22685.1"/>
    <property type="molecule type" value="Genomic_DNA"/>
</dbReference>
<dbReference type="InterPro" id="IPR023780">
    <property type="entry name" value="Chromo_domain"/>
</dbReference>
<evidence type="ECO:0000313" key="6">
    <source>
        <dbReference type="EMBL" id="UMM22685.1"/>
    </source>
</evidence>
<dbReference type="Proteomes" id="UP000827892">
    <property type="component" value="Chromosome III"/>
</dbReference>
<evidence type="ECO:0000256" key="1">
    <source>
        <dbReference type="ARBA" id="ARBA00004123"/>
    </source>
</evidence>
<evidence type="ECO:0000259" key="4">
    <source>
        <dbReference type="PROSITE" id="PS50013"/>
    </source>
</evidence>
<feature type="region of interest" description="Disordered" evidence="3">
    <location>
        <begin position="69"/>
        <end position="110"/>
    </location>
</feature>
<feature type="domain" description="Chromo" evidence="4">
    <location>
        <begin position="18"/>
        <end position="77"/>
    </location>
</feature>
<dbReference type="InterPro" id="IPR037948">
    <property type="entry name" value="Cec-4"/>
</dbReference>
<dbReference type="InterPro" id="IPR008251">
    <property type="entry name" value="Chromo_shadow_dom"/>
</dbReference>
<reference evidence="5 7" key="2">
    <citation type="submission" date="2022-05" db="EMBL/GenBank/DDBJ databases">
        <title>Chromosome-level reference genomes for two strains of Caenorhabditis briggsae: an improved platform for comparative genomics.</title>
        <authorList>
            <person name="Stevens L."/>
            <person name="Andersen E.C."/>
        </authorList>
    </citation>
    <scope>NUCLEOTIDE SEQUENCE [LARGE SCALE GENOMIC DNA]</scope>
    <source>
        <strain evidence="5">QX1410_ONT</strain>
        <tissue evidence="5">Whole-organism</tissue>
    </source>
</reference>
<dbReference type="EMBL" id="CP090893">
    <property type="protein sequence ID" value="ULT99998.1"/>
    <property type="molecule type" value="Genomic_DNA"/>
</dbReference>
<keyword evidence="2" id="KW-0539">Nucleus</keyword>
<name>A0AAE9INF6_CAEBR</name>
<dbReference type="GO" id="GO:0097240">
    <property type="term" value="P:chromosome attachment to the nuclear envelope"/>
    <property type="evidence" value="ECO:0007669"/>
    <property type="project" value="InterPro"/>
</dbReference>
<dbReference type="InterPro" id="IPR000953">
    <property type="entry name" value="Chromo/chromo_shadow_dom"/>
</dbReference>
<keyword evidence="8" id="KW-1185">Reference proteome</keyword>
<evidence type="ECO:0000256" key="2">
    <source>
        <dbReference type="ARBA" id="ARBA00023242"/>
    </source>
</evidence>
<dbReference type="KEGG" id="cbr:CBG_18315"/>
<comment type="subcellular location">
    <subcellularLocation>
        <location evidence="1">Nucleus</location>
    </subcellularLocation>
</comment>
<dbReference type="Proteomes" id="UP000829354">
    <property type="component" value="Chromosome III"/>
</dbReference>
<dbReference type="PROSITE" id="PS50013">
    <property type="entry name" value="CHROMO_2"/>
    <property type="match status" value="1"/>
</dbReference>
<dbReference type="SMART" id="SM00298">
    <property type="entry name" value="CHROMO"/>
    <property type="match status" value="1"/>
</dbReference>
<evidence type="ECO:0000313" key="8">
    <source>
        <dbReference type="Proteomes" id="UP000829354"/>
    </source>
</evidence>
<dbReference type="Gene3D" id="2.40.50.40">
    <property type="match status" value="2"/>
</dbReference>
<feature type="compositionally biased region" description="Low complexity" evidence="3">
    <location>
        <begin position="88"/>
        <end position="98"/>
    </location>
</feature>
<dbReference type="InterPro" id="IPR017984">
    <property type="entry name" value="Chromo_dom_subgr"/>
</dbReference>
<dbReference type="Pfam" id="PF00385">
    <property type="entry name" value="Chromo"/>
    <property type="match status" value="1"/>
</dbReference>
<feature type="region of interest" description="Disordered" evidence="3">
    <location>
        <begin position="244"/>
        <end position="286"/>
    </location>
</feature>
<evidence type="ECO:0000313" key="5">
    <source>
        <dbReference type="EMBL" id="ULT99998.1"/>
    </source>
</evidence>
<proteinExistence type="predicted"/>
<dbReference type="OMA" id="EPRENLH"/>
<evidence type="ECO:0000256" key="3">
    <source>
        <dbReference type="SAM" id="MobiDB-lite"/>
    </source>
</evidence>
<evidence type="ECO:0000313" key="7">
    <source>
        <dbReference type="Proteomes" id="UP000827892"/>
    </source>
</evidence>
<dbReference type="PRINTS" id="PR00504">
    <property type="entry name" value="CHROMODOMAIN"/>
</dbReference>
<dbReference type="PANTHER" id="PTHR10503:SF24">
    <property type="entry name" value="CHROMO DOMAIN-CONTAINING PROTEIN CEC-4"/>
    <property type="match status" value="1"/>
</dbReference>
<dbReference type="CDD" id="cd00034">
    <property type="entry name" value="CSD"/>
    <property type="match status" value="1"/>
</dbReference>
<accession>A0AAE9INF6</accession>
<dbReference type="PANTHER" id="PTHR10503">
    <property type="entry name" value="HP1 LIKE (HETEROCHROMATIN PROTEIN)-RELATED"/>
    <property type="match status" value="1"/>
</dbReference>
<dbReference type="AlphaFoldDB" id="A0AAE9INF6"/>
<dbReference type="GO" id="GO:0005634">
    <property type="term" value="C:nucleus"/>
    <property type="evidence" value="ECO:0007669"/>
    <property type="project" value="UniProtKB-SubCell"/>
</dbReference>
<protein>
    <recommendedName>
        <fullName evidence="4">Chromo domain-containing protein</fullName>
    </recommendedName>
</protein>
<dbReference type="SUPFAM" id="SSF54160">
    <property type="entry name" value="Chromo domain-like"/>
    <property type="match status" value="2"/>
</dbReference>
<dbReference type="SMART" id="SM00300">
    <property type="entry name" value="ChSh"/>
    <property type="match status" value="1"/>
</dbReference>
<dbReference type="InterPro" id="IPR016197">
    <property type="entry name" value="Chromo-like_dom_sf"/>
</dbReference>
<organism evidence="5 7">
    <name type="scientific">Caenorhabditis briggsae</name>
    <dbReference type="NCBI Taxonomy" id="6238"/>
    <lineage>
        <taxon>Eukaryota</taxon>
        <taxon>Metazoa</taxon>
        <taxon>Ecdysozoa</taxon>
        <taxon>Nematoda</taxon>
        <taxon>Chromadorea</taxon>
        <taxon>Rhabditida</taxon>
        <taxon>Rhabditina</taxon>
        <taxon>Rhabditomorpha</taxon>
        <taxon>Rhabditoidea</taxon>
        <taxon>Rhabditidae</taxon>
        <taxon>Peloderinae</taxon>
        <taxon>Caenorhabditis</taxon>
    </lineage>
</organism>
<sequence length="305" mass="34797">MSGKAKKAKMDDPKDNVFMVEKVLDKRSGKAGREEFLIQWQGFPASDSSWEPRENLQCIDLLEEFEKEFAKREKPSRRKLKSPERSTSKQQQSTSKQQPAPESLETPNEEEVFTKDNFSLHGKQLKCIVGITKTPGDLHFLCKFTDDTARLIPAKEVNSRYRPFVDEYGSFLRRQMDKRQKRFEEGKKRTVEIDDEDDEWPEMPEGIDINPEPVVQNREVTGLPDGFGRPEMPISSLLLDDVHMEPSDTLSTSFPPDPVDEPMESGGEPDPFMSLFDESSNSSPPRCSIVVDTIPNDDDLFPGHI</sequence>
<gene>
    <name evidence="5" type="ORF">L3Y34_000925</name>
    <name evidence="6" type="ORF">L5515_003782</name>
</gene>